<gene>
    <name evidence="1" type="ORF">FA95DRAFT_171026</name>
</gene>
<dbReference type="EMBL" id="MU275962">
    <property type="protein sequence ID" value="KAI0045089.1"/>
    <property type="molecule type" value="Genomic_DNA"/>
</dbReference>
<keyword evidence="2" id="KW-1185">Reference proteome</keyword>
<dbReference type="Proteomes" id="UP000814033">
    <property type="component" value="Unassembled WGS sequence"/>
</dbReference>
<sequence length="369" mass="40397">MLTSKRRPVGNESRETLGLLADSILGGGGDSEQGRDKSQSYHPWILSKPIALTGIFILVLLGAAILVLEHVVNDVMFGLVWTPGHVSSTTDGDRWEYYLSSLPTLIVVLISSVVNGFMVALHNALKGLEPYRRLSQGNASADESLLLDYISMPSIYSTYRAIKNGHFIVATTGVAALLALILSPLASTVFVVRVAPHQQEVTMHQNQTIGFPFEYDGLVAAYHAVSHLETKYLSGAPLPPYVAGSWAFPSFDLEETGMAGTSNSTVYVPSYPGLISRANCEDTSIEIRDLQTDTDDRFQANAVGKTSGRIYPVYINTYYGLPDVYVTLLELPCFKSSDLIVILTVVSKLLRMTPWMNAIGRSYPISLRR</sequence>
<proteinExistence type="predicted"/>
<evidence type="ECO:0000313" key="2">
    <source>
        <dbReference type="Proteomes" id="UP000814033"/>
    </source>
</evidence>
<reference evidence="1" key="2">
    <citation type="journal article" date="2022" name="New Phytol.">
        <title>Evolutionary transition to the ectomycorrhizal habit in the genomes of a hyperdiverse lineage of mushroom-forming fungi.</title>
        <authorList>
            <person name="Looney B."/>
            <person name="Miyauchi S."/>
            <person name="Morin E."/>
            <person name="Drula E."/>
            <person name="Courty P.E."/>
            <person name="Kohler A."/>
            <person name="Kuo A."/>
            <person name="LaButti K."/>
            <person name="Pangilinan J."/>
            <person name="Lipzen A."/>
            <person name="Riley R."/>
            <person name="Andreopoulos W."/>
            <person name="He G."/>
            <person name="Johnson J."/>
            <person name="Nolan M."/>
            <person name="Tritt A."/>
            <person name="Barry K.W."/>
            <person name="Grigoriev I.V."/>
            <person name="Nagy L.G."/>
            <person name="Hibbett D."/>
            <person name="Henrissat B."/>
            <person name="Matheny P.B."/>
            <person name="Labbe J."/>
            <person name="Martin F.M."/>
        </authorList>
    </citation>
    <scope>NUCLEOTIDE SEQUENCE</scope>
    <source>
        <strain evidence="1">FP105234-sp</strain>
    </source>
</reference>
<accession>A0ACB8RM92</accession>
<comment type="caution">
    <text evidence="1">The sequence shown here is derived from an EMBL/GenBank/DDBJ whole genome shotgun (WGS) entry which is preliminary data.</text>
</comment>
<reference evidence="1" key="1">
    <citation type="submission" date="2021-02" db="EMBL/GenBank/DDBJ databases">
        <authorList>
            <consortium name="DOE Joint Genome Institute"/>
            <person name="Ahrendt S."/>
            <person name="Looney B.P."/>
            <person name="Miyauchi S."/>
            <person name="Morin E."/>
            <person name="Drula E."/>
            <person name="Courty P.E."/>
            <person name="Chicoki N."/>
            <person name="Fauchery L."/>
            <person name="Kohler A."/>
            <person name="Kuo A."/>
            <person name="Labutti K."/>
            <person name="Pangilinan J."/>
            <person name="Lipzen A."/>
            <person name="Riley R."/>
            <person name="Andreopoulos W."/>
            <person name="He G."/>
            <person name="Johnson J."/>
            <person name="Barry K.W."/>
            <person name="Grigoriev I.V."/>
            <person name="Nagy L."/>
            <person name="Hibbett D."/>
            <person name="Henrissat B."/>
            <person name="Matheny P.B."/>
            <person name="Labbe J."/>
            <person name="Martin F."/>
        </authorList>
    </citation>
    <scope>NUCLEOTIDE SEQUENCE</scope>
    <source>
        <strain evidence="1">FP105234-sp</strain>
    </source>
</reference>
<name>A0ACB8RM92_9AGAM</name>
<evidence type="ECO:0000313" key="1">
    <source>
        <dbReference type="EMBL" id="KAI0045089.1"/>
    </source>
</evidence>
<organism evidence="1 2">
    <name type="scientific">Auriscalpium vulgare</name>
    <dbReference type="NCBI Taxonomy" id="40419"/>
    <lineage>
        <taxon>Eukaryota</taxon>
        <taxon>Fungi</taxon>
        <taxon>Dikarya</taxon>
        <taxon>Basidiomycota</taxon>
        <taxon>Agaricomycotina</taxon>
        <taxon>Agaricomycetes</taxon>
        <taxon>Russulales</taxon>
        <taxon>Auriscalpiaceae</taxon>
        <taxon>Auriscalpium</taxon>
    </lineage>
</organism>
<protein>
    <submittedName>
        <fullName evidence="1">Uncharacterized protein</fullName>
    </submittedName>
</protein>